<dbReference type="SUPFAM" id="SSF51735">
    <property type="entry name" value="NAD(P)-binding Rossmann-fold domains"/>
    <property type="match status" value="1"/>
</dbReference>
<dbReference type="InterPro" id="IPR036291">
    <property type="entry name" value="NAD(P)-bd_dom_sf"/>
</dbReference>
<proteinExistence type="predicted"/>
<organism evidence="2 3">
    <name type="scientific">Pseudonocardia cypriaca</name>
    <dbReference type="NCBI Taxonomy" id="882449"/>
    <lineage>
        <taxon>Bacteria</taxon>
        <taxon>Bacillati</taxon>
        <taxon>Actinomycetota</taxon>
        <taxon>Actinomycetes</taxon>
        <taxon>Pseudonocardiales</taxon>
        <taxon>Pseudonocardiaceae</taxon>
        <taxon>Pseudonocardia</taxon>
    </lineage>
</organism>
<dbReference type="PANTHER" id="PTHR43781">
    <property type="entry name" value="SACCHAROPINE DEHYDROGENASE"/>
    <property type="match status" value="1"/>
</dbReference>
<feature type="domain" description="Saccharopine dehydrogenase NADP binding" evidence="1">
    <location>
        <begin position="3"/>
        <end position="126"/>
    </location>
</feature>
<evidence type="ECO:0000313" key="3">
    <source>
        <dbReference type="Proteomes" id="UP000319818"/>
    </source>
</evidence>
<sequence length="339" mass="34831">MRIAVYGATGFTGGLAVAELGRRGISPVLVGRDAERLHKAAVDAGVADAEVRVAGLDDPAALADAFAGCDAVVNAAGPFELWGEPVVRAAIAAGCHYVDTAGEQGYIQRILDTFGPDAERAGVTVVPAMADDGGPGDLIAGLVARELPGVADVLVVDARLPGAASRGTARSMAAVFAAGPLEYVGGRWRPATGDAPAITVPGEDDEVALTPFALPGVVTVPRHVRAGRVRSGIRTEVAQLFGSLTPDVVDSVPEVLDEEARRSTRWLMLVEAADDTGRRTRGWVTGPDAYGLTAVIAVEGVYRLVTGGAPAGARTPAQAFDALDFLDALAPHGVTWEVS</sequence>
<reference evidence="2 3" key="1">
    <citation type="submission" date="2019-06" db="EMBL/GenBank/DDBJ databases">
        <title>Sequencing the genomes of 1000 actinobacteria strains.</title>
        <authorList>
            <person name="Klenk H.-P."/>
        </authorList>
    </citation>
    <scope>NUCLEOTIDE SEQUENCE [LARGE SCALE GENOMIC DNA]</scope>
    <source>
        <strain evidence="2 3">DSM 45511</strain>
    </source>
</reference>
<protein>
    <submittedName>
        <fullName evidence="2">Short subunit dehydrogenase-like uncharacterized protein</fullName>
    </submittedName>
</protein>
<dbReference type="EMBL" id="VFPH01000003">
    <property type="protein sequence ID" value="TQM35230.1"/>
    <property type="molecule type" value="Genomic_DNA"/>
</dbReference>
<evidence type="ECO:0000259" key="1">
    <source>
        <dbReference type="Pfam" id="PF03435"/>
    </source>
</evidence>
<dbReference type="OrthoDB" id="4420885at2"/>
<accession>A0A543FMZ6</accession>
<dbReference type="Proteomes" id="UP000319818">
    <property type="component" value="Unassembled WGS sequence"/>
</dbReference>
<comment type="caution">
    <text evidence="2">The sequence shown here is derived from an EMBL/GenBank/DDBJ whole genome shotgun (WGS) entry which is preliminary data.</text>
</comment>
<gene>
    <name evidence="2" type="ORF">FB388_6658</name>
</gene>
<keyword evidence="3" id="KW-1185">Reference proteome</keyword>
<name>A0A543FMZ6_9PSEU</name>
<dbReference type="InterPro" id="IPR005097">
    <property type="entry name" value="Sacchrp_dh_NADP-bd"/>
</dbReference>
<evidence type="ECO:0000313" key="2">
    <source>
        <dbReference type="EMBL" id="TQM35230.1"/>
    </source>
</evidence>
<dbReference type="RefSeq" id="WP_142106602.1">
    <property type="nucleotide sequence ID" value="NZ_VFPH01000003.1"/>
</dbReference>
<dbReference type="AlphaFoldDB" id="A0A543FMZ6"/>
<dbReference type="Gene3D" id="3.40.50.720">
    <property type="entry name" value="NAD(P)-binding Rossmann-like Domain"/>
    <property type="match status" value="1"/>
</dbReference>
<dbReference type="PANTHER" id="PTHR43781:SF1">
    <property type="entry name" value="SACCHAROPINE DEHYDROGENASE"/>
    <property type="match status" value="1"/>
</dbReference>
<dbReference type="Pfam" id="PF03435">
    <property type="entry name" value="Sacchrp_dh_NADP"/>
    <property type="match status" value="1"/>
</dbReference>